<feature type="binding site" evidence="9">
    <location>
        <position position="140"/>
    </location>
    <ligand>
        <name>pyridoxal 5'-phosphate</name>
        <dbReference type="ChEBI" id="CHEBI:597326"/>
    </ligand>
</feature>
<evidence type="ECO:0000256" key="1">
    <source>
        <dbReference type="ARBA" id="ARBA00011881"/>
    </source>
</evidence>
<dbReference type="Gene3D" id="3.90.1150.10">
    <property type="entry name" value="Aspartate Aminotransferase, domain 1"/>
    <property type="match status" value="1"/>
</dbReference>
<keyword evidence="9" id="KW-0963">Cytoplasm</keyword>
<reference evidence="10 11" key="1">
    <citation type="journal article" date="2013" name="J. Bacteriol.">
        <title>Roles of HynAB and Ech, the only two hydrogenases found in the model sulfate reducer Desulfovibrio gigas.</title>
        <authorList>
            <person name="Morais-Silva F.O."/>
            <person name="Santos C.I."/>
            <person name="Rodrigues R."/>
            <person name="Pereira I.A."/>
            <person name="Rodrigues-Pousada C."/>
        </authorList>
    </citation>
    <scope>NUCLEOTIDE SEQUENCE [LARGE SCALE GENOMIC DNA]</scope>
    <source>
        <strain evidence="11">ATCC 19364 / DSM 1382 / NCIMB 9332 / VKM B-1759</strain>
    </source>
</reference>
<evidence type="ECO:0000313" key="10">
    <source>
        <dbReference type="EMBL" id="AGW13916.1"/>
    </source>
</evidence>
<keyword evidence="11" id="KW-1185">Reference proteome</keyword>
<dbReference type="InterPro" id="IPR004636">
    <property type="entry name" value="AcOrn/SuccOrn_fam"/>
</dbReference>
<dbReference type="InterPro" id="IPR015422">
    <property type="entry name" value="PyrdxlP-dep_Trfase_small"/>
</dbReference>
<gene>
    <name evidence="9" type="primary">argD</name>
    <name evidence="10" type="ORF">DGI_2155</name>
</gene>
<dbReference type="NCBIfam" id="NF002325">
    <property type="entry name" value="PRK01278.1"/>
    <property type="match status" value="1"/>
</dbReference>
<comment type="miscellaneous">
    <text evidence="9">May also have succinyldiaminopimelate aminotransferase activity, thus carrying out the corresponding step in lysine biosynthesis.</text>
</comment>
<dbReference type="HAMAP" id="MF_01107">
    <property type="entry name" value="ArgD_aminotrans_3"/>
    <property type="match status" value="1"/>
</dbReference>
<proteinExistence type="inferred from homology"/>
<evidence type="ECO:0000256" key="9">
    <source>
        <dbReference type="HAMAP-Rule" id="MF_01107"/>
    </source>
</evidence>
<keyword evidence="3 9" id="KW-0028">Amino-acid biosynthesis</keyword>
<evidence type="ECO:0000256" key="4">
    <source>
        <dbReference type="ARBA" id="ARBA00022679"/>
    </source>
</evidence>
<reference evidence="11" key="2">
    <citation type="submission" date="2013-07" db="EMBL/GenBank/DDBJ databases">
        <authorList>
            <person name="Morais-Silva F.O."/>
            <person name="Rezende A.M."/>
            <person name="Pimentel C."/>
            <person name="Resende D.M."/>
            <person name="Santos C.I."/>
            <person name="Clemente C."/>
            <person name="de Oliveira L.M."/>
            <person name="da Silva S.M."/>
            <person name="Costa D.A."/>
            <person name="Varela-Raposo A."/>
            <person name="Horacio E.C.A."/>
            <person name="Matos M."/>
            <person name="Flores O."/>
            <person name="Ruiz J.C."/>
            <person name="Rodrigues-Pousada C."/>
        </authorList>
    </citation>
    <scope>NUCLEOTIDE SEQUENCE [LARGE SCALE GENOMIC DNA]</scope>
    <source>
        <strain evidence="11">ATCC 19364 / DSM 1382 / NCIMB 9332 / VKM B-1759</strain>
    </source>
</reference>
<comment type="pathway">
    <text evidence="9">Amino-acid biosynthesis; L-arginine biosynthesis; N(2)-acetyl-L-ornithine from L-glutamate: step 4/4.</text>
</comment>
<dbReference type="PATRIC" id="fig|1121448.10.peg.2110"/>
<name>T2GCQ9_MEGG1</name>
<sequence>MDARFSTLKAREQAAVCRTYGRYPLEIASAKDCRLYDFEGKAYVDLLAGVAVVNCGHAREDLAQAAYDQMLRLVHTSNLCYTQEQVRLAEVLTRLSGLGKAFFCNSGAEANEAAVKLARRYMRTVKSRDAYEIITLEGSFHGRTLGMIAATGQGKVKEHFQPLPEGFVTVPWEDLTAMEAAISERTAGIMVEVVQGEGGVRPATREYLHGVQALCRKHDILFLIDEIQTGLGRTGRLFGFQHHDLQPDLVTMAKGLANGLPMGALLATDEAASGFAPGSHATTFGGGPVVSVVALKVLEILEKERLVERSAKLGERFKARFLEIRDRLPDKIAQVRGLGLMLGIELTAPAGPVWTKLLEAGFLCNVTQDKVLRLLPPLTITEADLEAFAKALEEALTDV</sequence>
<comment type="subunit">
    <text evidence="9">Homodimer.</text>
</comment>
<dbReference type="Proteomes" id="UP000016587">
    <property type="component" value="Chromosome"/>
</dbReference>
<dbReference type="GO" id="GO:0005737">
    <property type="term" value="C:cytoplasm"/>
    <property type="evidence" value="ECO:0007669"/>
    <property type="project" value="UniProtKB-SubCell"/>
</dbReference>
<evidence type="ECO:0000256" key="3">
    <source>
        <dbReference type="ARBA" id="ARBA00022605"/>
    </source>
</evidence>
<evidence type="ECO:0000256" key="5">
    <source>
        <dbReference type="ARBA" id="ARBA00022898"/>
    </source>
</evidence>
<evidence type="ECO:0000256" key="7">
    <source>
        <dbReference type="ARBA" id="ARBA00052998"/>
    </source>
</evidence>
<dbReference type="PANTHER" id="PTHR11986:SF79">
    <property type="entry name" value="ACETYLORNITHINE AMINOTRANSFERASE, MITOCHONDRIAL"/>
    <property type="match status" value="1"/>
</dbReference>
<dbReference type="InterPro" id="IPR049704">
    <property type="entry name" value="Aminotrans_3_PPA_site"/>
</dbReference>
<dbReference type="InterPro" id="IPR015421">
    <property type="entry name" value="PyrdxlP-dep_Trfase_major"/>
</dbReference>
<dbReference type="UniPathway" id="UPA00068">
    <property type="reaction ID" value="UER00109"/>
</dbReference>
<keyword evidence="4 9" id="KW-0808">Transferase</keyword>
<keyword evidence="2 9" id="KW-0032">Aminotransferase</keyword>
<dbReference type="PROSITE" id="PS00600">
    <property type="entry name" value="AA_TRANSFER_CLASS_3"/>
    <property type="match status" value="1"/>
</dbReference>
<evidence type="ECO:0000256" key="2">
    <source>
        <dbReference type="ARBA" id="ARBA00022576"/>
    </source>
</evidence>
<evidence type="ECO:0000313" key="11">
    <source>
        <dbReference type="Proteomes" id="UP000016587"/>
    </source>
</evidence>
<dbReference type="GO" id="GO:0042802">
    <property type="term" value="F:identical protein binding"/>
    <property type="evidence" value="ECO:0007669"/>
    <property type="project" value="TreeGrafter"/>
</dbReference>
<dbReference type="GO" id="GO:0003992">
    <property type="term" value="F:N2-acetyl-L-ornithine:2-oxoglutarate 5-aminotransferase activity"/>
    <property type="evidence" value="ECO:0007669"/>
    <property type="project" value="UniProtKB-UniRule"/>
</dbReference>
<organism evidence="10 11">
    <name type="scientific">Megalodesulfovibrio gigas (strain ATCC 19364 / DSM 1382 / NCIMB 9332 / VKM B-1759)</name>
    <name type="common">Desulfovibrio gigas</name>
    <dbReference type="NCBI Taxonomy" id="1121448"/>
    <lineage>
        <taxon>Bacteria</taxon>
        <taxon>Pseudomonadati</taxon>
        <taxon>Thermodesulfobacteriota</taxon>
        <taxon>Desulfovibrionia</taxon>
        <taxon>Desulfovibrionales</taxon>
        <taxon>Desulfovibrionaceae</taxon>
        <taxon>Megalodesulfovibrio</taxon>
    </lineage>
</organism>
<comment type="pathway">
    <text evidence="8">Organosulfur degradation; alkanesulfonate degradation.</text>
</comment>
<dbReference type="GO" id="GO:0006526">
    <property type="term" value="P:L-arginine biosynthetic process"/>
    <property type="evidence" value="ECO:0007669"/>
    <property type="project" value="UniProtKB-UniRule"/>
</dbReference>
<keyword evidence="5 9" id="KW-0663">Pyridoxal phosphate</keyword>
<dbReference type="PANTHER" id="PTHR11986">
    <property type="entry name" value="AMINOTRANSFERASE CLASS III"/>
    <property type="match status" value="1"/>
</dbReference>
<dbReference type="NCBIfam" id="TIGR00707">
    <property type="entry name" value="argD"/>
    <property type="match status" value="1"/>
</dbReference>
<dbReference type="Gene3D" id="3.40.640.10">
    <property type="entry name" value="Type I PLP-dependent aspartate aminotransferase-like (Major domain)"/>
    <property type="match status" value="1"/>
</dbReference>
<dbReference type="HOGENOM" id="CLU_016922_10_1_7"/>
<feature type="binding site" evidence="9">
    <location>
        <begin position="225"/>
        <end position="228"/>
    </location>
    <ligand>
        <name>pyridoxal 5'-phosphate</name>
        <dbReference type="ChEBI" id="CHEBI:597326"/>
    </ligand>
</feature>
<evidence type="ECO:0000256" key="8">
    <source>
        <dbReference type="ARBA" id="ARBA00060602"/>
    </source>
</evidence>
<dbReference type="InterPro" id="IPR005814">
    <property type="entry name" value="Aminotrans_3"/>
</dbReference>
<comment type="catalytic activity">
    <reaction evidence="9">
        <text>N(2)-acetyl-L-ornithine + 2-oxoglutarate = N-acetyl-L-glutamate 5-semialdehyde + L-glutamate</text>
        <dbReference type="Rhea" id="RHEA:18049"/>
        <dbReference type="ChEBI" id="CHEBI:16810"/>
        <dbReference type="ChEBI" id="CHEBI:29123"/>
        <dbReference type="ChEBI" id="CHEBI:29985"/>
        <dbReference type="ChEBI" id="CHEBI:57805"/>
        <dbReference type="EC" id="2.6.1.11"/>
    </reaction>
</comment>
<dbReference type="FunFam" id="3.40.640.10:FF:000004">
    <property type="entry name" value="Acetylornithine aminotransferase"/>
    <property type="match status" value="1"/>
</dbReference>
<dbReference type="RefSeq" id="WP_021760848.1">
    <property type="nucleotide sequence ID" value="NC_022444.1"/>
</dbReference>
<dbReference type="SUPFAM" id="SSF53383">
    <property type="entry name" value="PLP-dependent transferases"/>
    <property type="match status" value="1"/>
</dbReference>
<dbReference type="STRING" id="1121448.DGI_2155"/>
<dbReference type="KEGG" id="dgg:DGI_2155"/>
<dbReference type="eggNOG" id="COG4992">
    <property type="taxonomic scope" value="Bacteria"/>
</dbReference>
<protein>
    <recommendedName>
        <fullName evidence="9">Acetylornithine aminotransferase</fullName>
        <shortName evidence="9">ACOAT</shortName>
        <ecNumber evidence="9">2.6.1.11</ecNumber>
    </recommendedName>
</protein>
<feature type="binding site" evidence="9">
    <location>
        <begin position="107"/>
        <end position="108"/>
    </location>
    <ligand>
        <name>pyridoxal 5'-phosphate</name>
        <dbReference type="ChEBI" id="CHEBI:597326"/>
    </ligand>
</feature>
<comment type="subcellular location">
    <subcellularLocation>
        <location evidence="9">Cytoplasm</location>
    </subcellularLocation>
</comment>
<keyword evidence="9" id="KW-0055">Arginine biosynthesis</keyword>
<evidence type="ECO:0000256" key="6">
    <source>
        <dbReference type="ARBA" id="ARBA00023317"/>
    </source>
</evidence>
<keyword evidence="6" id="KW-0670">Pyruvate</keyword>
<dbReference type="PIRSF" id="PIRSF000521">
    <property type="entry name" value="Transaminase_4ab_Lys_Orn"/>
    <property type="match status" value="1"/>
</dbReference>
<dbReference type="GO" id="GO:0030170">
    <property type="term" value="F:pyridoxal phosphate binding"/>
    <property type="evidence" value="ECO:0007669"/>
    <property type="project" value="InterPro"/>
</dbReference>
<dbReference type="CDD" id="cd00610">
    <property type="entry name" value="OAT_like"/>
    <property type="match status" value="1"/>
</dbReference>
<feature type="binding site" evidence="9">
    <location>
        <position position="283"/>
    </location>
    <ligand>
        <name>pyridoxal 5'-phosphate</name>
        <dbReference type="ChEBI" id="CHEBI:597326"/>
    </ligand>
</feature>
<comment type="cofactor">
    <cofactor evidence="9">
        <name>pyridoxal 5'-phosphate</name>
        <dbReference type="ChEBI" id="CHEBI:597326"/>
    </cofactor>
    <text evidence="9">Binds 1 pyridoxal phosphate per subunit.</text>
</comment>
<dbReference type="GO" id="GO:0031299">
    <property type="term" value="F:taurine-pyruvate aminotransferase activity"/>
    <property type="evidence" value="ECO:0007669"/>
    <property type="project" value="UniProtKB-EC"/>
</dbReference>
<feature type="binding site" evidence="9">
    <location>
        <position position="143"/>
    </location>
    <ligand>
        <name>N(2)-acetyl-L-ornithine</name>
        <dbReference type="ChEBI" id="CHEBI:57805"/>
    </ligand>
</feature>
<dbReference type="OrthoDB" id="9801834at2"/>
<comment type="subunit">
    <text evidence="1">Homotetramer.</text>
</comment>
<comment type="similarity">
    <text evidence="9">Belongs to the class-III pyridoxal-phosphate-dependent aminotransferase family. ArgD subfamily.</text>
</comment>
<dbReference type="InterPro" id="IPR050103">
    <property type="entry name" value="Class-III_PLP-dep_AT"/>
</dbReference>
<dbReference type="EC" id="2.6.1.11" evidence="9"/>
<dbReference type="Pfam" id="PF00202">
    <property type="entry name" value="Aminotran_3"/>
    <property type="match status" value="1"/>
</dbReference>
<feature type="modified residue" description="N6-(pyridoxal phosphate)lysine" evidence="9">
    <location>
        <position position="254"/>
    </location>
</feature>
<dbReference type="EMBL" id="CP006585">
    <property type="protein sequence ID" value="AGW13916.1"/>
    <property type="molecule type" value="Genomic_DNA"/>
</dbReference>
<comment type="catalytic activity">
    <reaction evidence="7">
        <text>taurine + pyruvate = sulfoacetaldehyde + L-alanine</text>
        <dbReference type="Rhea" id="RHEA:10420"/>
        <dbReference type="ChEBI" id="CHEBI:15361"/>
        <dbReference type="ChEBI" id="CHEBI:57972"/>
        <dbReference type="ChEBI" id="CHEBI:58246"/>
        <dbReference type="ChEBI" id="CHEBI:507393"/>
        <dbReference type="EC" id="2.6.1.77"/>
    </reaction>
    <physiologicalReaction direction="left-to-right" evidence="7">
        <dbReference type="Rhea" id="RHEA:10421"/>
    </physiologicalReaction>
</comment>
<dbReference type="AlphaFoldDB" id="T2GCQ9"/>
<dbReference type="InterPro" id="IPR015424">
    <property type="entry name" value="PyrdxlP-dep_Trfase"/>
</dbReference>
<accession>T2GCQ9</accession>
<feature type="binding site" evidence="9">
    <location>
        <position position="282"/>
    </location>
    <ligand>
        <name>N(2)-acetyl-L-ornithine</name>
        <dbReference type="ChEBI" id="CHEBI:57805"/>
    </ligand>
</feature>